<feature type="transmembrane region" description="Helical" evidence="1">
    <location>
        <begin position="107"/>
        <end position="128"/>
    </location>
</feature>
<dbReference type="AlphaFoldDB" id="A0A2N8HH36"/>
<feature type="transmembrane region" description="Helical" evidence="1">
    <location>
        <begin position="7"/>
        <end position="24"/>
    </location>
</feature>
<evidence type="ECO:0008006" key="4">
    <source>
        <dbReference type="Google" id="ProtNLM"/>
    </source>
</evidence>
<sequence length="298" mass="33411">MDSSLTFYLVLGALLVGFIVLGMLKGMIKMLLFGAAVLSAVAAYFWLSKYGFTYLSFITSDPREWMVTVLSVGGAAAVFFIFMHGLFWFSDVFSWGRRMGFGGAKGIVTTILMAAVVCWVGVMCIFYYGSMAEMKRVRELALYHMDPSRTISLPTIYSVKKSITDNPHLNWLVTISPEHDPERLSLAKMIAYLVTLSPELSDQRRTQLDCYMPRSRITSRVLSLKSLSEDPAIRLLVEKGDMQGLYNDVKLTRFLEDQDVRSVLSQLDVDRVLGFVTETRQTAPAGNEYIPDATPIGE</sequence>
<dbReference type="OrthoDB" id="198500at2"/>
<dbReference type="Proteomes" id="UP000236000">
    <property type="component" value="Unassembled WGS sequence"/>
</dbReference>
<name>A0A2N8HH36_9BACT</name>
<organism evidence="2 3">
    <name type="scientific">Akkermansia muciniphila</name>
    <dbReference type="NCBI Taxonomy" id="239935"/>
    <lineage>
        <taxon>Bacteria</taxon>
        <taxon>Pseudomonadati</taxon>
        <taxon>Verrucomicrobiota</taxon>
        <taxon>Verrucomicrobiia</taxon>
        <taxon>Verrucomicrobiales</taxon>
        <taxon>Akkermansiaceae</taxon>
        <taxon>Akkermansia</taxon>
    </lineage>
</organism>
<reference evidence="2 3" key="1">
    <citation type="journal article" date="2017" name="BMC Genomics">
        <title>Genome sequencing of 39 Akkermansia muciniphila isolates reveals its population structure, genomic and functional diverisity, and global distribution in mammalian gut microbiotas.</title>
        <authorList>
            <person name="Guo X."/>
            <person name="Li S."/>
            <person name="Zhang J."/>
            <person name="Wu F."/>
            <person name="Li X."/>
            <person name="Wu D."/>
            <person name="Zhang M."/>
            <person name="Ou Z."/>
            <person name="Jie Z."/>
            <person name="Yan Q."/>
            <person name="Li P."/>
            <person name="Yi J."/>
            <person name="Peng Y."/>
        </authorList>
    </citation>
    <scope>NUCLEOTIDE SEQUENCE [LARGE SCALE GENOMIC DNA]</scope>
    <source>
        <strain evidence="2 3">GP24</strain>
    </source>
</reference>
<protein>
    <recommendedName>
        <fullName evidence="4">CvpA family protein</fullName>
    </recommendedName>
</protein>
<evidence type="ECO:0000313" key="2">
    <source>
        <dbReference type="EMBL" id="PNC20362.1"/>
    </source>
</evidence>
<keyword evidence="1" id="KW-1133">Transmembrane helix</keyword>
<keyword evidence="1" id="KW-0812">Transmembrane</keyword>
<comment type="caution">
    <text evidence="2">The sequence shown here is derived from an EMBL/GenBank/DDBJ whole genome shotgun (WGS) entry which is preliminary data.</text>
</comment>
<feature type="transmembrane region" description="Helical" evidence="1">
    <location>
        <begin position="67"/>
        <end position="87"/>
    </location>
</feature>
<accession>A0A2N8HH36</accession>
<feature type="transmembrane region" description="Helical" evidence="1">
    <location>
        <begin position="30"/>
        <end position="47"/>
    </location>
</feature>
<dbReference type="EMBL" id="PJKA01000002">
    <property type="protein sequence ID" value="PNC20362.1"/>
    <property type="molecule type" value="Genomic_DNA"/>
</dbReference>
<evidence type="ECO:0000256" key="1">
    <source>
        <dbReference type="SAM" id="Phobius"/>
    </source>
</evidence>
<gene>
    <name evidence="2" type="ORF">CXU22_00855</name>
</gene>
<proteinExistence type="predicted"/>
<keyword evidence="1" id="KW-0472">Membrane</keyword>
<evidence type="ECO:0000313" key="3">
    <source>
        <dbReference type="Proteomes" id="UP000236000"/>
    </source>
</evidence>
<dbReference type="RefSeq" id="WP_102711571.1">
    <property type="nucleotide sequence ID" value="NZ_PJKA01000002.1"/>
</dbReference>